<accession>A0A5B7D2A0</accession>
<organism evidence="2 3">
    <name type="scientific">Portunus trituberculatus</name>
    <name type="common">Swimming crab</name>
    <name type="synonym">Neptunus trituberculatus</name>
    <dbReference type="NCBI Taxonomy" id="210409"/>
    <lineage>
        <taxon>Eukaryota</taxon>
        <taxon>Metazoa</taxon>
        <taxon>Ecdysozoa</taxon>
        <taxon>Arthropoda</taxon>
        <taxon>Crustacea</taxon>
        <taxon>Multicrustacea</taxon>
        <taxon>Malacostraca</taxon>
        <taxon>Eumalacostraca</taxon>
        <taxon>Eucarida</taxon>
        <taxon>Decapoda</taxon>
        <taxon>Pleocyemata</taxon>
        <taxon>Brachyura</taxon>
        <taxon>Eubrachyura</taxon>
        <taxon>Portunoidea</taxon>
        <taxon>Portunidae</taxon>
        <taxon>Portuninae</taxon>
        <taxon>Portunus</taxon>
    </lineage>
</organism>
<proteinExistence type="predicted"/>
<feature type="region of interest" description="Disordered" evidence="1">
    <location>
        <begin position="36"/>
        <end position="64"/>
    </location>
</feature>
<dbReference type="AlphaFoldDB" id="A0A5B7D2A0"/>
<sequence length="76" mass="8155">MSRLNNTHAIVNLANEATTRHKDSSACFLITNKSTLLKTPHTTPSHPSTSLPGTTTPLSTAPPLFAPSVLPLPRPW</sequence>
<evidence type="ECO:0000313" key="2">
    <source>
        <dbReference type="EMBL" id="MPC16182.1"/>
    </source>
</evidence>
<dbReference type="EMBL" id="VSRR010000485">
    <property type="protein sequence ID" value="MPC16182.1"/>
    <property type="molecule type" value="Genomic_DNA"/>
</dbReference>
<name>A0A5B7D2A0_PORTR</name>
<evidence type="ECO:0000313" key="3">
    <source>
        <dbReference type="Proteomes" id="UP000324222"/>
    </source>
</evidence>
<dbReference type="Proteomes" id="UP000324222">
    <property type="component" value="Unassembled WGS sequence"/>
</dbReference>
<evidence type="ECO:0000256" key="1">
    <source>
        <dbReference type="SAM" id="MobiDB-lite"/>
    </source>
</evidence>
<comment type="caution">
    <text evidence="2">The sequence shown here is derived from an EMBL/GenBank/DDBJ whole genome shotgun (WGS) entry which is preliminary data.</text>
</comment>
<protein>
    <submittedName>
        <fullName evidence="2">Uncharacterized protein</fullName>
    </submittedName>
</protein>
<gene>
    <name evidence="2" type="ORF">E2C01_009002</name>
</gene>
<keyword evidence="3" id="KW-1185">Reference proteome</keyword>
<reference evidence="2 3" key="1">
    <citation type="submission" date="2019-05" db="EMBL/GenBank/DDBJ databases">
        <title>Another draft genome of Portunus trituberculatus and its Hox gene families provides insights of decapod evolution.</title>
        <authorList>
            <person name="Jeong J.-H."/>
            <person name="Song I."/>
            <person name="Kim S."/>
            <person name="Choi T."/>
            <person name="Kim D."/>
            <person name="Ryu S."/>
            <person name="Kim W."/>
        </authorList>
    </citation>
    <scope>NUCLEOTIDE SEQUENCE [LARGE SCALE GENOMIC DNA]</scope>
    <source>
        <tissue evidence="2">Muscle</tissue>
    </source>
</reference>